<evidence type="ECO:0000313" key="1">
    <source>
        <dbReference type="EMBL" id="KZM34135.1"/>
    </source>
</evidence>
<dbReference type="PATRIC" id="fig|43678.3.peg.3447"/>
<dbReference type="CDD" id="cd07067">
    <property type="entry name" value="HP_PGM_like"/>
    <property type="match status" value="1"/>
</dbReference>
<dbReference type="STRING" id="43678.OJAG_32870"/>
<dbReference type="InterPro" id="IPR029033">
    <property type="entry name" value="His_PPase_superfam"/>
</dbReference>
<dbReference type="SMART" id="SM00855">
    <property type="entry name" value="PGAM"/>
    <property type="match status" value="1"/>
</dbReference>
<accession>A0A163QG98</accession>
<comment type="caution">
    <text evidence="1">The sequence shown here is derived from an EMBL/GenBank/DDBJ whole genome shotgun (WGS) entry which is preliminary data.</text>
</comment>
<dbReference type="PANTHER" id="PTHR47623:SF1">
    <property type="entry name" value="OS09G0287300 PROTEIN"/>
    <property type="match status" value="1"/>
</dbReference>
<organism evidence="1 2">
    <name type="scientific">Oerskovia enterophila</name>
    <dbReference type="NCBI Taxonomy" id="43678"/>
    <lineage>
        <taxon>Bacteria</taxon>
        <taxon>Bacillati</taxon>
        <taxon>Actinomycetota</taxon>
        <taxon>Actinomycetes</taxon>
        <taxon>Micrococcales</taxon>
        <taxon>Cellulomonadaceae</taxon>
        <taxon>Oerskovia</taxon>
    </lineage>
</organism>
<name>A0A163QG98_9CELL</name>
<dbReference type="SUPFAM" id="SSF53254">
    <property type="entry name" value="Phosphoglycerate mutase-like"/>
    <property type="match status" value="1"/>
</dbReference>
<evidence type="ECO:0000313" key="2">
    <source>
        <dbReference type="Proteomes" id="UP000076447"/>
    </source>
</evidence>
<dbReference type="Gene3D" id="3.40.50.1240">
    <property type="entry name" value="Phosphoglycerate mutase-like"/>
    <property type="match status" value="1"/>
</dbReference>
<reference evidence="1 2" key="1">
    <citation type="submission" date="2016-01" db="EMBL/GenBank/DDBJ databases">
        <title>Genome sequence of Oerskovia enterophila VJag, an agar and cellulose degrading bacterium.</title>
        <authorList>
            <person name="Poehlein A."/>
            <person name="Jag V."/>
            <person name="Bengelsdorf F."/>
            <person name="Duerre P."/>
            <person name="Daniel R."/>
        </authorList>
    </citation>
    <scope>NUCLEOTIDE SEQUENCE [LARGE SCALE GENOMIC DNA]</scope>
    <source>
        <strain evidence="1 2">VJag</strain>
    </source>
</reference>
<protein>
    <submittedName>
        <fullName evidence="1">Histidine phosphatase superfamily (Branch 1)</fullName>
    </submittedName>
</protein>
<proteinExistence type="predicted"/>
<dbReference type="Proteomes" id="UP000076447">
    <property type="component" value="Unassembled WGS sequence"/>
</dbReference>
<sequence length="189" mass="19362">MRDGRSSVASDAAGSGATGGTHRLVLLRHAKAEPAGGVDDVLRPLALNGRRQAGRVGAALAHSALVPELVLCSSALRTRQTWDLLAAHLGDVAPEVVVTDTLYAAGVRDVLDMVRGADSRVRTLLVVGHEPTMAATAAHLAGPGSDSGALAQVRVGVPTATYSVLESSTPWGEWDGAVANLSYVGRPSS</sequence>
<dbReference type="Pfam" id="PF00300">
    <property type="entry name" value="His_Phos_1"/>
    <property type="match status" value="1"/>
</dbReference>
<dbReference type="AlphaFoldDB" id="A0A163QG98"/>
<dbReference type="RefSeq" id="WP_231907835.1">
    <property type="nucleotide sequence ID" value="NZ_JBIVFZ010000007.1"/>
</dbReference>
<dbReference type="EMBL" id="LRIE01000082">
    <property type="protein sequence ID" value="KZM34135.1"/>
    <property type="molecule type" value="Genomic_DNA"/>
</dbReference>
<dbReference type="InterPro" id="IPR013078">
    <property type="entry name" value="His_Pase_superF_clade-1"/>
</dbReference>
<dbReference type="PANTHER" id="PTHR47623">
    <property type="entry name" value="OS09G0287300 PROTEIN"/>
    <property type="match status" value="1"/>
</dbReference>
<gene>
    <name evidence="1" type="ORF">OJAG_32870</name>
</gene>